<keyword evidence="3" id="KW-1185">Reference proteome</keyword>
<feature type="non-terminal residue" evidence="2">
    <location>
        <position position="1"/>
    </location>
</feature>
<protein>
    <submittedName>
        <fullName evidence="2">Uncharacterized protein</fullName>
    </submittedName>
</protein>
<gene>
    <name evidence="2" type="ORF">CR513_32947</name>
</gene>
<dbReference type="STRING" id="157652.A0A371G5F1"/>
<dbReference type="EMBL" id="QJKJ01006700">
    <property type="protein sequence ID" value="RDX85799.1"/>
    <property type="molecule type" value="Genomic_DNA"/>
</dbReference>
<sequence length="69" mass="8200">MIVESNLKEETTNLMKRWEEERIAKLEAEENYKSTQITSNMEIQKLKRDVEAANRRPDRPRPKPICSIL</sequence>
<dbReference type="AlphaFoldDB" id="A0A371G5F1"/>
<accession>A0A371G5F1</accession>
<name>A0A371G5F1_MUCPR</name>
<reference evidence="2" key="1">
    <citation type="submission" date="2018-05" db="EMBL/GenBank/DDBJ databases">
        <title>Draft genome of Mucuna pruriens seed.</title>
        <authorList>
            <person name="Nnadi N.E."/>
            <person name="Vos R."/>
            <person name="Hasami M.H."/>
            <person name="Devisetty U.K."/>
            <person name="Aguiy J.C."/>
        </authorList>
    </citation>
    <scope>NUCLEOTIDE SEQUENCE [LARGE SCALE GENOMIC DNA]</scope>
    <source>
        <strain evidence="2">JCA_2017</strain>
    </source>
</reference>
<dbReference type="Proteomes" id="UP000257109">
    <property type="component" value="Unassembled WGS sequence"/>
</dbReference>
<feature type="region of interest" description="Disordered" evidence="1">
    <location>
        <begin position="50"/>
        <end position="69"/>
    </location>
</feature>
<comment type="caution">
    <text evidence="2">The sequence shown here is derived from an EMBL/GenBank/DDBJ whole genome shotgun (WGS) entry which is preliminary data.</text>
</comment>
<evidence type="ECO:0000313" key="2">
    <source>
        <dbReference type="EMBL" id="RDX85799.1"/>
    </source>
</evidence>
<proteinExistence type="predicted"/>
<evidence type="ECO:0000256" key="1">
    <source>
        <dbReference type="SAM" id="MobiDB-lite"/>
    </source>
</evidence>
<organism evidence="2 3">
    <name type="scientific">Mucuna pruriens</name>
    <name type="common">Velvet bean</name>
    <name type="synonym">Dolichos pruriens</name>
    <dbReference type="NCBI Taxonomy" id="157652"/>
    <lineage>
        <taxon>Eukaryota</taxon>
        <taxon>Viridiplantae</taxon>
        <taxon>Streptophyta</taxon>
        <taxon>Embryophyta</taxon>
        <taxon>Tracheophyta</taxon>
        <taxon>Spermatophyta</taxon>
        <taxon>Magnoliopsida</taxon>
        <taxon>eudicotyledons</taxon>
        <taxon>Gunneridae</taxon>
        <taxon>Pentapetalae</taxon>
        <taxon>rosids</taxon>
        <taxon>fabids</taxon>
        <taxon>Fabales</taxon>
        <taxon>Fabaceae</taxon>
        <taxon>Papilionoideae</taxon>
        <taxon>50 kb inversion clade</taxon>
        <taxon>NPAAA clade</taxon>
        <taxon>indigoferoid/millettioid clade</taxon>
        <taxon>Phaseoleae</taxon>
        <taxon>Mucuna</taxon>
    </lineage>
</organism>
<dbReference type="OrthoDB" id="10460957at2759"/>
<feature type="compositionally biased region" description="Basic and acidic residues" evidence="1">
    <location>
        <begin position="50"/>
        <end position="61"/>
    </location>
</feature>
<evidence type="ECO:0000313" key="3">
    <source>
        <dbReference type="Proteomes" id="UP000257109"/>
    </source>
</evidence>